<evidence type="ECO:0000313" key="2">
    <source>
        <dbReference type="Proteomes" id="UP001443914"/>
    </source>
</evidence>
<name>A0AAW1JAC2_SAPOF</name>
<accession>A0AAW1JAC2</accession>
<reference evidence="1" key="1">
    <citation type="submission" date="2024-03" db="EMBL/GenBank/DDBJ databases">
        <title>WGS assembly of Saponaria officinalis var. Norfolk2.</title>
        <authorList>
            <person name="Jenkins J."/>
            <person name="Shu S."/>
            <person name="Grimwood J."/>
            <person name="Barry K."/>
            <person name="Goodstein D."/>
            <person name="Schmutz J."/>
            <person name="Leebens-Mack J."/>
            <person name="Osbourn A."/>
        </authorList>
    </citation>
    <scope>NUCLEOTIDE SEQUENCE [LARGE SCALE GENOMIC DNA]</scope>
    <source>
        <strain evidence="1">JIC</strain>
    </source>
</reference>
<sequence>MEILNSITRKTLLTKFILATLLVHSTLLMVAESYQTTKISVTNHLSNSSVDSPEIYCFNYMEQVVHKELAKNERYDFEVELKRNPQTTEIICVVGQVCRDYVIYRTSYDEWRSIEGKTSFYVTLKDSGTYRYEVKTKVWRKLKLSPC</sequence>
<dbReference type="Proteomes" id="UP001443914">
    <property type="component" value="Unassembled WGS sequence"/>
</dbReference>
<proteinExistence type="predicted"/>
<comment type="caution">
    <text evidence="1">The sequence shown here is derived from an EMBL/GenBank/DDBJ whole genome shotgun (WGS) entry which is preliminary data.</text>
</comment>
<keyword evidence="2" id="KW-1185">Reference proteome</keyword>
<evidence type="ECO:0000313" key="1">
    <source>
        <dbReference type="EMBL" id="KAK9699945.1"/>
    </source>
</evidence>
<protein>
    <submittedName>
        <fullName evidence="1">Uncharacterized protein</fullName>
    </submittedName>
</protein>
<dbReference type="AlphaFoldDB" id="A0AAW1JAC2"/>
<dbReference type="EMBL" id="JBDFQZ010000008">
    <property type="protein sequence ID" value="KAK9699945.1"/>
    <property type="molecule type" value="Genomic_DNA"/>
</dbReference>
<gene>
    <name evidence="1" type="ORF">RND81_08G205600</name>
</gene>
<organism evidence="1 2">
    <name type="scientific">Saponaria officinalis</name>
    <name type="common">Common soapwort</name>
    <name type="synonym">Lychnis saponaria</name>
    <dbReference type="NCBI Taxonomy" id="3572"/>
    <lineage>
        <taxon>Eukaryota</taxon>
        <taxon>Viridiplantae</taxon>
        <taxon>Streptophyta</taxon>
        <taxon>Embryophyta</taxon>
        <taxon>Tracheophyta</taxon>
        <taxon>Spermatophyta</taxon>
        <taxon>Magnoliopsida</taxon>
        <taxon>eudicotyledons</taxon>
        <taxon>Gunneridae</taxon>
        <taxon>Pentapetalae</taxon>
        <taxon>Caryophyllales</taxon>
        <taxon>Caryophyllaceae</taxon>
        <taxon>Caryophylleae</taxon>
        <taxon>Saponaria</taxon>
    </lineage>
</organism>